<name>A0A4U0VGL6_9PEZI</name>
<evidence type="ECO:0000313" key="3">
    <source>
        <dbReference type="Proteomes" id="UP000309340"/>
    </source>
</evidence>
<gene>
    <name evidence="2" type="ORF">B0A55_13090</name>
</gene>
<feature type="region of interest" description="Disordered" evidence="1">
    <location>
        <begin position="1"/>
        <end position="29"/>
    </location>
</feature>
<protein>
    <recommendedName>
        <fullName evidence="4">F-box domain-containing protein</fullName>
    </recommendedName>
</protein>
<evidence type="ECO:0008006" key="4">
    <source>
        <dbReference type="Google" id="ProtNLM"/>
    </source>
</evidence>
<sequence length="219" mass="24062">MDGGRKSEAATEVFTPDDITAPSEASATKEVATPNRFTATEDALDRALNATPFRFLDLPAELRMWIYRELLAPTSHVSFRLRDKHTFGGVIGSSLNPAILRTSQQVFGEAKDILHQENNVCIKVDVWFGSRWMLSDGPVAPASLPRFESLMLLLLVGHGGSLATGSHANVDWRVLQAMTGLRRVSVAYIDEAAQRNKVGTKKALLTQVVERLPADCDMQ</sequence>
<accession>A0A4U0VGL6</accession>
<evidence type="ECO:0000256" key="1">
    <source>
        <dbReference type="SAM" id="MobiDB-lite"/>
    </source>
</evidence>
<keyword evidence="3" id="KW-1185">Reference proteome</keyword>
<dbReference type="OrthoDB" id="5229512at2759"/>
<dbReference type="Proteomes" id="UP000309340">
    <property type="component" value="Unassembled WGS sequence"/>
</dbReference>
<reference evidence="2 3" key="1">
    <citation type="submission" date="2017-03" db="EMBL/GenBank/DDBJ databases">
        <title>Genomes of endolithic fungi from Antarctica.</title>
        <authorList>
            <person name="Coleine C."/>
            <person name="Masonjones S."/>
            <person name="Stajich J.E."/>
        </authorList>
    </citation>
    <scope>NUCLEOTIDE SEQUENCE [LARGE SCALE GENOMIC DNA]</scope>
    <source>
        <strain evidence="2 3">CCFEE 5184</strain>
    </source>
</reference>
<evidence type="ECO:0000313" key="2">
    <source>
        <dbReference type="EMBL" id="TKA48310.1"/>
    </source>
</evidence>
<dbReference type="InterPro" id="IPR038883">
    <property type="entry name" value="AN11006-like"/>
</dbReference>
<comment type="caution">
    <text evidence="2">The sequence shown here is derived from an EMBL/GenBank/DDBJ whole genome shotgun (WGS) entry which is preliminary data.</text>
</comment>
<dbReference type="PANTHER" id="PTHR42085">
    <property type="entry name" value="F-BOX DOMAIN-CONTAINING PROTEIN"/>
    <property type="match status" value="1"/>
</dbReference>
<proteinExistence type="predicted"/>
<organism evidence="2 3">
    <name type="scientific">Friedmanniomyces simplex</name>
    <dbReference type="NCBI Taxonomy" id="329884"/>
    <lineage>
        <taxon>Eukaryota</taxon>
        <taxon>Fungi</taxon>
        <taxon>Dikarya</taxon>
        <taxon>Ascomycota</taxon>
        <taxon>Pezizomycotina</taxon>
        <taxon>Dothideomycetes</taxon>
        <taxon>Dothideomycetidae</taxon>
        <taxon>Mycosphaerellales</taxon>
        <taxon>Teratosphaeriaceae</taxon>
        <taxon>Friedmanniomyces</taxon>
    </lineage>
</organism>
<dbReference type="PANTHER" id="PTHR42085:SF2">
    <property type="entry name" value="F-BOX DOMAIN-CONTAINING PROTEIN"/>
    <property type="match status" value="1"/>
</dbReference>
<dbReference type="EMBL" id="NAJQ01002151">
    <property type="protein sequence ID" value="TKA48310.1"/>
    <property type="molecule type" value="Genomic_DNA"/>
</dbReference>
<dbReference type="AlphaFoldDB" id="A0A4U0VGL6"/>